<gene>
    <name evidence="1" type="ORF">JCM7686_2810</name>
</gene>
<sequence>MTETYPVTPRNRVKREPDRGSYSRDEIYRVLDAAMLCHVAYVLDGQPFCTPTLLWREGDVLYWHGSSASRMIRQLAQGAPACVTVSHLDGLVMARSAFNHSVNYRSAMCFGTARLVSDPDEKLHALRAMVDRFYPGRFETLRPVTAQEIKATGFIAMPIDEASMKSRAHGVGEDAADAGHEVWAGVINLETRIVADAPCPRMEPPLPRPAGLAPLSEGARLDEALLHLQRLYEGEVGALV</sequence>
<organism evidence="1 2">
    <name type="scientific">Paracoccus aminophilus JCM 7686</name>
    <dbReference type="NCBI Taxonomy" id="1367847"/>
    <lineage>
        <taxon>Bacteria</taxon>
        <taxon>Pseudomonadati</taxon>
        <taxon>Pseudomonadota</taxon>
        <taxon>Alphaproteobacteria</taxon>
        <taxon>Rhodobacterales</taxon>
        <taxon>Paracoccaceae</taxon>
        <taxon>Paracoccus</taxon>
    </lineage>
</organism>
<dbReference type="STRING" id="1367847.JCM7686_2810"/>
<accession>S5YXB2</accession>
<dbReference type="InterPro" id="IPR024747">
    <property type="entry name" value="Pyridox_Oxase-rel"/>
</dbReference>
<dbReference type="InterPro" id="IPR012349">
    <property type="entry name" value="Split_barrel_FMN-bd"/>
</dbReference>
<dbReference type="eggNOG" id="COG3467">
    <property type="taxonomic scope" value="Bacteria"/>
</dbReference>
<dbReference type="Proteomes" id="UP000015480">
    <property type="component" value="Chromosome"/>
</dbReference>
<dbReference type="PANTHER" id="PTHR34071:SF2">
    <property type="entry name" value="FLAVIN-NUCLEOTIDE-BINDING PROTEIN"/>
    <property type="match status" value="1"/>
</dbReference>
<dbReference type="EMBL" id="CP006650">
    <property type="protein sequence ID" value="AGT09866.1"/>
    <property type="molecule type" value="Genomic_DNA"/>
</dbReference>
<proteinExistence type="predicted"/>
<dbReference type="PANTHER" id="PTHR34071">
    <property type="entry name" value="5-NITROIMIDAZOLE ANTIBIOTICS RESISTANCE PROTEIN, NIMA-FAMILY-RELATED PROTEIN-RELATED"/>
    <property type="match status" value="1"/>
</dbReference>
<evidence type="ECO:0000313" key="1">
    <source>
        <dbReference type="EMBL" id="AGT09866.1"/>
    </source>
</evidence>
<reference evidence="1 2" key="1">
    <citation type="journal article" date="2014" name="BMC Genomics">
        <title>Architecture and functions of a multipartite genome of the methylotrophic bacterium Paracoccus aminophilus JCM 7686, containing primary and secondary chromids.</title>
        <authorList>
            <person name="Dziewit L."/>
            <person name="Czarnecki J."/>
            <person name="Wibberg D."/>
            <person name="Radlinska M."/>
            <person name="Mrozek P."/>
            <person name="Szymczak M."/>
            <person name="Schluter A."/>
            <person name="Puhler A."/>
            <person name="Bartosik D."/>
        </authorList>
    </citation>
    <scope>NUCLEOTIDE SEQUENCE [LARGE SCALE GENOMIC DNA]</scope>
    <source>
        <strain evidence="1">JCM 7686</strain>
    </source>
</reference>
<dbReference type="SUPFAM" id="SSF50475">
    <property type="entry name" value="FMN-binding split barrel"/>
    <property type="match status" value="1"/>
</dbReference>
<dbReference type="PATRIC" id="fig|1367847.3.peg.2816"/>
<name>S5YXB2_PARAH</name>
<dbReference type="OrthoDB" id="116031at2"/>
<dbReference type="KEGG" id="pami:JCM7686_2810"/>
<protein>
    <recommendedName>
        <fullName evidence="3">Flavin-nucleotide-binding protein</fullName>
    </recommendedName>
</protein>
<keyword evidence="2" id="KW-1185">Reference proteome</keyword>
<dbReference type="Gene3D" id="2.30.110.10">
    <property type="entry name" value="Electron Transport, Fmn-binding Protein, Chain A"/>
    <property type="match status" value="1"/>
</dbReference>
<dbReference type="Pfam" id="PF12900">
    <property type="entry name" value="Pyridox_ox_2"/>
    <property type="match status" value="1"/>
</dbReference>
<dbReference type="HOGENOM" id="CLU_067890_0_1_5"/>
<evidence type="ECO:0000313" key="2">
    <source>
        <dbReference type="Proteomes" id="UP000015480"/>
    </source>
</evidence>
<dbReference type="AlphaFoldDB" id="S5YXB2"/>
<dbReference type="RefSeq" id="WP_020951504.1">
    <property type="nucleotide sequence ID" value="NC_022041.1"/>
</dbReference>
<evidence type="ECO:0008006" key="3">
    <source>
        <dbReference type="Google" id="ProtNLM"/>
    </source>
</evidence>